<accession>A0A7Z0ETG2</accession>
<proteinExistence type="predicted"/>
<comment type="caution">
    <text evidence="1">The sequence shown here is derived from an EMBL/GenBank/DDBJ whole genome shotgun (WGS) entry which is preliminary data.</text>
</comment>
<dbReference type="AlphaFoldDB" id="A0A7Z0ETG2"/>
<organism evidence="1 2">
    <name type="scientific">Nocardiopsis aegyptia</name>
    <dbReference type="NCBI Taxonomy" id="220378"/>
    <lineage>
        <taxon>Bacteria</taxon>
        <taxon>Bacillati</taxon>
        <taxon>Actinomycetota</taxon>
        <taxon>Actinomycetes</taxon>
        <taxon>Streptosporangiales</taxon>
        <taxon>Nocardiopsidaceae</taxon>
        <taxon>Nocardiopsis</taxon>
    </lineage>
</organism>
<evidence type="ECO:0000313" key="2">
    <source>
        <dbReference type="Proteomes" id="UP000572051"/>
    </source>
</evidence>
<dbReference type="Proteomes" id="UP000572051">
    <property type="component" value="Unassembled WGS sequence"/>
</dbReference>
<reference evidence="1 2" key="1">
    <citation type="submission" date="2020-07" db="EMBL/GenBank/DDBJ databases">
        <title>Sequencing the genomes of 1000 actinobacteria strains.</title>
        <authorList>
            <person name="Klenk H.-P."/>
        </authorList>
    </citation>
    <scope>NUCLEOTIDE SEQUENCE [LARGE SCALE GENOMIC DNA]</scope>
    <source>
        <strain evidence="1 2">DSM 44442</strain>
    </source>
</reference>
<gene>
    <name evidence="1" type="ORF">HNR10_005372</name>
</gene>
<sequence>MITVYSCSRCCKDAYTKTLTTNEWVCEDHYAELGWTP</sequence>
<protein>
    <submittedName>
        <fullName evidence="1">Uncharacterized protein</fullName>
    </submittedName>
</protein>
<keyword evidence="2" id="KW-1185">Reference proteome</keyword>
<dbReference type="EMBL" id="JACCFS010000001">
    <property type="protein sequence ID" value="NYJ37491.1"/>
    <property type="molecule type" value="Genomic_DNA"/>
</dbReference>
<name>A0A7Z0ETG2_9ACTN</name>
<evidence type="ECO:0000313" key="1">
    <source>
        <dbReference type="EMBL" id="NYJ37491.1"/>
    </source>
</evidence>